<feature type="region of interest" description="Disordered" evidence="1">
    <location>
        <begin position="12"/>
        <end position="35"/>
    </location>
</feature>
<protein>
    <submittedName>
        <fullName evidence="2">Uncharacterized protein</fullName>
    </submittedName>
</protein>
<name>V6HWU2_9LEPT</name>
<reference evidence="2" key="1">
    <citation type="submission" date="2013-05" db="EMBL/GenBank/DDBJ databases">
        <authorList>
            <person name="Harkins D.M."/>
            <person name="Durkin A.S."/>
            <person name="Brinkac L.M."/>
            <person name="Haft D.H."/>
            <person name="Selengut J.D."/>
            <person name="Sanka R."/>
            <person name="DePew J."/>
            <person name="Purushe J."/>
            <person name="Hartskeerl R.A."/>
            <person name="Ahmed A."/>
            <person name="van der Linden H."/>
            <person name="Goris M.G.A."/>
            <person name="Vinetz J.M."/>
            <person name="Sutton G.G."/>
            <person name="Nierman W.C."/>
            <person name="Fouts D.E."/>
        </authorList>
    </citation>
    <scope>NUCLEOTIDE SEQUENCE [LARGE SCALE GENOMIC DNA]</scope>
    <source>
        <strain evidence="2">L 60</strain>
    </source>
</reference>
<gene>
    <name evidence="2" type="ORF">LEP1GSC062_2651</name>
</gene>
<dbReference type="Proteomes" id="UP000018747">
    <property type="component" value="Unassembled WGS sequence"/>
</dbReference>
<proteinExistence type="predicted"/>
<dbReference type="AlphaFoldDB" id="V6HWU2"/>
<comment type="caution">
    <text evidence="2">The sequence shown here is derived from an EMBL/GenBank/DDBJ whole genome shotgun (WGS) entry which is preliminary data.</text>
</comment>
<evidence type="ECO:0000313" key="2">
    <source>
        <dbReference type="EMBL" id="EQA61467.1"/>
    </source>
</evidence>
<organism evidence="2 3">
    <name type="scientific">Leptospira alexanderi serovar Manhao 3 str. L 60</name>
    <dbReference type="NCBI Taxonomy" id="1049759"/>
    <lineage>
        <taxon>Bacteria</taxon>
        <taxon>Pseudomonadati</taxon>
        <taxon>Spirochaetota</taxon>
        <taxon>Spirochaetia</taxon>
        <taxon>Leptospirales</taxon>
        <taxon>Leptospiraceae</taxon>
        <taxon>Leptospira</taxon>
    </lineage>
</organism>
<keyword evidence="3" id="KW-1185">Reference proteome</keyword>
<dbReference type="EMBL" id="AHMT02000049">
    <property type="protein sequence ID" value="EQA61467.1"/>
    <property type="molecule type" value="Genomic_DNA"/>
</dbReference>
<evidence type="ECO:0000313" key="3">
    <source>
        <dbReference type="Proteomes" id="UP000018747"/>
    </source>
</evidence>
<accession>V6HWU2</accession>
<evidence type="ECO:0000256" key="1">
    <source>
        <dbReference type="SAM" id="MobiDB-lite"/>
    </source>
</evidence>
<sequence>MKILQFYQAKEKKFSKNEEENNSKRRAPRDSLMNHRKEIRHILTWV</sequence>